<dbReference type="HOGENOM" id="CLU_2589425_0_0_1"/>
<dbReference type="InParanoid" id="A0A067MBP1"/>
<evidence type="ECO:0000313" key="2">
    <source>
        <dbReference type="Proteomes" id="UP000027195"/>
    </source>
</evidence>
<proteinExistence type="predicted"/>
<accession>A0A067MBP1</accession>
<name>A0A067MBP1_BOTB1</name>
<keyword evidence="2" id="KW-1185">Reference proteome</keyword>
<protein>
    <submittedName>
        <fullName evidence="1">Uncharacterized protein</fullName>
    </submittedName>
</protein>
<reference evidence="2" key="1">
    <citation type="journal article" date="2014" name="Proc. Natl. Acad. Sci. U.S.A.">
        <title>Extensive sampling of basidiomycete genomes demonstrates inadequacy of the white-rot/brown-rot paradigm for wood decay fungi.</title>
        <authorList>
            <person name="Riley R."/>
            <person name="Salamov A.A."/>
            <person name="Brown D.W."/>
            <person name="Nagy L.G."/>
            <person name="Floudas D."/>
            <person name="Held B.W."/>
            <person name="Levasseur A."/>
            <person name="Lombard V."/>
            <person name="Morin E."/>
            <person name="Otillar R."/>
            <person name="Lindquist E.A."/>
            <person name="Sun H."/>
            <person name="LaButti K.M."/>
            <person name="Schmutz J."/>
            <person name="Jabbour D."/>
            <person name="Luo H."/>
            <person name="Baker S.E."/>
            <person name="Pisabarro A.G."/>
            <person name="Walton J.D."/>
            <person name="Blanchette R.A."/>
            <person name="Henrissat B."/>
            <person name="Martin F."/>
            <person name="Cullen D."/>
            <person name="Hibbett D.S."/>
            <person name="Grigoriev I.V."/>
        </authorList>
    </citation>
    <scope>NUCLEOTIDE SEQUENCE [LARGE SCALE GENOMIC DNA]</scope>
    <source>
        <strain evidence="2">FD-172 SS1</strain>
    </source>
</reference>
<sequence>MQLVLSIARPRHHVRHLSRLARSSSVCYAPPQLLSATAINKDTAVDAGSLLDKYLLVPARIGCARLTICIYLGFLSIFPY</sequence>
<gene>
    <name evidence="1" type="ORF">BOTBODRAFT_424699</name>
</gene>
<dbReference type="EMBL" id="KL198052">
    <property type="protein sequence ID" value="KDQ12115.1"/>
    <property type="molecule type" value="Genomic_DNA"/>
</dbReference>
<evidence type="ECO:0000313" key="1">
    <source>
        <dbReference type="EMBL" id="KDQ12115.1"/>
    </source>
</evidence>
<dbReference type="Proteomes" id="UP000027195">
    <property type="component" value="Unassembled WGS sequence"/>
</dbReference>
<organism evidence="1 2">
    <name type="scientific">Botryobasidium botryosum (strain FD-172 SS1)</name>
    <dbReference type="NCBI Taxonomy" id="930990"/>
    <lineage>
        <taxon>Eukaryota</taxon>
        <taxon>Fungi</taxon>
        <taxon>Dikarya</taxon>
        <taxon>Basidiomycota</taxon>
        <taxon>Agaricomycotina</taxon>
        <taxon>Agaricomycetes</taxon>
        <taxon>Cantharellales</taxon>
        <taxon>Botryobasidiaceae</taxon>
        <taxon>Botryobasidium</taxon>
    </lineage>
</organism>
<dbReference type="AlphaFoldDB" id="A0A067MBP1"/>